<dbReference type="PROSITE" id="PS50006">
    <property type="entry name" value="FHA_DOMAIN"/>
    <property type="match status" value="1"/>
</dbReference>
<dbReference type="AlphaFoldDB" id="A0A836BAC8"/>
<dbReference type="GO" id="GO:0060962">
    <property type="term" value="P:regulation of ribosomal protein gene transcription by RNA polymerase II"/>
    <property type="evidence" value="ECO:0007669"/>
    <property type="project" value="InterPro"/>
</dbReference>
<dbReference type="OrthoDB" id="691130at2759"/>
<dbReference type="GO" id="GO:0005634">
    <property type="term" value="C:nucleus"/>
    <property type="evidence" value="ECO:0007669"/>
    <property type="project" value="UniProtKB-ARBA"/>
</dbReference>
<gene>
    <name evidence="4" type="ORF">HYH02_003746</name>
</gene>
<dbReference type="EMBL" id="JAEHOD010000007">
    <property type="protein sequence ID" value="KAG2451974.1"/>
    <property type="molecule type" value="Genomic_DNA"/>
</dbReference>
<accession>A0A836BAC8</accession>
<organism evidence="4 5">
    <name type="scientific">Chlamydomonas schloesseri</name>
    <dbReference type="NCBI Taxonomy" id="2026947"/>
    <lineage>
        <taxon>Eukaryota</taxon>
        <taxon>Viridiplantae</taxon>
        <taxon>Chlorophyta</taxon>
        <taxon>core chlorophytes</taxon>
        <taxon>Chlorophyceae</taxon>
        <taxon>CS clade</taxon>
        <taxon>Chlamydomonadales</taxon>
        <taxon>Chlamydomonadaceae</taxon>
        <taxon>Chlamydomonas</taxon>
    </lineage>
</organism>
<dbReference type="PANTHER" id="PTHR21712:SF29">
    <property type="entry name" value="PRE-RRNA-PROCESSING PROTEIN FHL1"/>
    <property type="match status" value="1"/>
</dbReference>
<dbReference type="InterPro" id="IPR008984">
    <property type="entry name" value="SMAD_FHA_dom_sf"/>
</dbReference>
<proteinExistence type="predicted"/>
<dbReference type="SUPFAM" id="SSF49879">
    <property type="entry name" value="SMAD/FHA domain"/>
    <property type="match status" value="1"/>
</dbReference>
<keyword evidence="5" id="KW-1185">Reference proteome</keyword>
<comment type="caution">
    <text evidence="4">The sequence shown here is derived from an EMBL/GenBank/DDBJ whole genome shotgun (WGS) entry which is preliminary data.</text>
</comment>
<evidence type="ECO:0000313" key="4">
    <source>
        <dbReference type="EMBL" id="KAG2451974.1"/>
    </source>
</evidence>
<keyword evidence="1" id="KW-0539">Nucleus</keyword>
<dbReference type="PANTHER" id="PTHR21712">
    <property type="entry name" value="PRE-RRNA-PROCESSING PROTEIN FHL1"/>
    <property type="match status" value="1"/>
</dbReference>
<feature type="region of interest" description="Disordered" evidence="2">
    <location>
        <begin position="172"/>
        <end position="252"/>
    </location>
</feature>
<feature type="compositionally biased region" description="Low complexity" evidence="2">
    <location>
        <begin position="172"/>
        <end position="212"/>
    </location>
</feature>
<dbReference type="InterPro" id="IPR000253">
    <property type="entry name" value="FHA_dom"/>
</dbReference>
<reference evidence="4" key="1">
    <citation type="journal article" date="2020" name="bioRxiv">
        <title>Comparative genomics of Chlamydomonas.</title>
        <authorList>
            <person name="Craig R.J."/>
            <person name="Hasan A.R."/>
            <person name="Ness R.W."/>
            <person name="Keightley P.D."/>
        </authorList>
    </citation>
    <scope>NUCLEOTIDE SEQUENCE</scope>
    <source>
        <strain evidence="4">CCAP 11/173</strain>
    </source>
</reference>
<dbReference type="Pfam" id="PF00498">
    <property type="entry name" value="FHA"/>
    <property type="match status" value="1"/>
</dbReference>
<feature type="domain" description="FHA" evidence="3">
    <location>
        <begin position="1"/>
        <end position="49"/>
    </location>
</feature>
<dbReference type="Gene3D" id="2.60.200.20">
    <property type="match status" value="1"/>
</dbReference>
<evidence type="ECO:0000313" key="5">
    <source>
        <dbReference type="Proteomes" id="UP000613740"/>
    </source>
</evidence>
<dbReference type="InterPro" id="IPR045178">
    <property type="entry name" value="Fhl1/FHA1"/>
</dbReference>
<evidence type="ECO:0000256" key="2">
    <source>
        <dbReference type="SAM" id="MobiDB-lite"/>
    </source>
</evidence>
<sequence>MGRNSKNSTLDLILGESTTISRQHASIRYNFEKKQFELVVLGKNGVSVDHGDGNFRLYTPESPPTALKSRDLLMLGEKKFYFLLPRTLGSRKRRRAEASPAPAAVAPAAAAPAPGVAAPALPTAGVAVPAAAPAAAPVAAPVAALPHTAPQAAPAAVAPPAPQAAPAAAAVHPGAAYPAQEPAAPQPGYQAKAPPLPTQAAAQPPQPGAAAAAPPPAAQPEPADEEEALINAGGPMQYDNGAEYGAGFGGGF</sequence>
<protein>
    <recommendedName>
        <fullName evidence="3">FHA domain-containing protein</fullName>
    </recommendedName>
</protein>
<dbReference type="CDD" id="cd22701">
    <property type="entry name" value="FHA_FKH1-like"/>
    <property type="match status" value="1"/>
</dbReference>
<evidence type="ECO:0000259" key="3">
    <source>
        <dbReference type="PROSITE" id="PS50006"/>
    </source>
</evidence>
<name>A0A836BAC8_9CHLO</name>
<evidence type="ECO:0000256" key="1">
    <source>
        <dbReference type="ARBA" id="ARBA00023242"/>
    </source>
</evidence>
<dbReference type="GO" id="GO:0043565">
    <property type="term" value="F:sequence-specific DNA binding"/>
    <property type="evidence" value="ECO:0007669"/>
    <property type="project" value="TreeGrafter"/>
</dbReference>
<dbReference type="Proteomes" id="UP000613740">
    <property type="component" value="Unassembled WGS sequence"/>
</dbReference>